<proteinExistence type="predicted"/>
<dbReference type="EMBL" id="LBWQ01000040">
    <property type="protein sequence ID" value="KKR11159.1"/>
    <property type="molecule type" value="Genomic_DNA"/>
</dbReference>
<reference evidence="5 6" key="1">
    <citation type="journal article" date="2015" name="Nature">
        <title>rRNA introns, odd ribosomes, and small enigmatic genomes across a large radiation of phyla.</title>
        <authorList>
            <person name="Brown C.T."/>
            <person name="Hug L.A."/>
            <person name="Thomas B.C."/>
            <person name="Sharon I."/>
            <person name="Castelle C.J."/>
            <person name="Singh A."/>
            <person name="Wilkins M.J."/>
            <person name="Williams K.H."/>
            <person name="Banfield J.F."/>
        </authorList>
    </citation>
    <scope>NUCLEOTIDE SEQUENCE [LARGE SCALE GENOMIC DNA]</scope>
</reference>
<dbReference type="Proteomes" id="UP000034690">
    <property type="component" value="Unassembled WGS sequence"/>
</dbReference>
<dbReference type="InterPro" id="IPR014729">
    <property type="entry name" value="Rossmann-like_a/b/a_fold"/>
</dbReference>
<dbReference type="EC" id="6.3.5.4" evidence="2"/>
<dbReference type="PANTHER" id="PTHR43284">
    <property type="entry name" value="ASPARAGINE SYNTHETASE (GLUTAMINE-HYDROLYZING)"/>
    <property type="match status" value="1"/>
</dbReference>
<dbReference type="SUPFAM" id="SSF52402">
    <property type="entry name" value="Adenine nucleotide alpha hydrolases-like"/>
    <property type="match status" value="1"/>
</dbReference>
<protein>
    <recommendedName>
        <fullName evidence="2">asparagine synthase (glutamine-hydrolyzing)</fullName>
        <ecNumber evidence="2">6.3.5.4</ecNumber>
    </recommendedName>
</protein>
<dbReference type="GO" id="GO:0006529">
    <property type="term" value="P:asparagine biosynthetic process"/>
    <property type="evidence" value="ECO:0007669"/>
    <property type="project" value="InterPro"/>
</dbReference>
<evidence type="ECO:0000313" key="5">
    <source>
        <dbReference type="EMBL" id="KKR11159.1"/>
    </source>
</evidence>
<comment type="caution">
    <text evidence="5">The sequence shown here is derived from an EMBL/GenBank/DDBJ whole genome shotgun (WGS) entry which is preliminary data.</text>
</comment>
<evidence type="ECO:0000256" key="2">
    <source>
        <dbReference type="ARBA" id="ARBA00012737"/>
    </source>
</evidence>
<dbReference type="AlphaFoldDB" id="A0A0G0N4P8"/>
<evidence type="ECO:0000259" key="4">
    <source>
        <dbReference type="Pfam" id="PF00733"/>
    </source>
</evidence>
<dbReference type="GO" id="GO:0004066">
    <property type="term" value="F:asparagine synthase (glutamine-hydrolyzing) activity"/>
    <property type="evidence" value="ECO:0007669"/>
    <property type="project" value="UniProtKB-EC"/>
</dbReference>
<dbReference type="Pfam" id="PF00733">
    <property type="entry name" value="Asn_synthase"/>
    <property type="match status" value="1"/>
</dbReference>
<evidence type="ECO:0000313" key="6">
    <source>
        <dbReference type="Proteomes" id="UP000034690"/>
    </source>
</evidence>
<dbReference type="InterPro" id="IPR001962">
    <property type="entry name" value="Asn_synthase"/>
</dbReference>
<name>A0A0G0N4P8_9BACT</name>
<sequence length="142" mass="15722">MIADVPIGAFLSGGVDSSAVVATMARLSGKPIKTFTIGFTDQKSDERHHAERIVKLYNTEHTTLIAKPESIEEFLPKLVYQYEVPIADSSALITYMVCKMARKYVTGVLTGDGGDENFAGYDHKMKKLQEMSVLINFSGWQN</sequence>
<dbReference type="GO" id="GO:0005829">
    <property type="term" value="C:cytosol"/>
    <property type="evidence" value="ECO:0007669"/>
    <property type="project" value="TreeGrafter"/>
</dbReference>
<accession>A0A0G0N4P8</accession>
<feature type="domain" description="Asparagine synthetase" evidence="4">
    <location>
        <begin position="1"/>
        <end position="126"/>
    </location>
</feature>
<dbReference type="PANTHER" id="PTHR43284:SF1">
    <property type="entry name" value="ASPARAGINE SYNTHETASE"/>
    <property type="match status" value="1"/>
</dbReference>
<gene>
    <name evidence="5" type="ORF">UT40_C0040G0007</name>
</gene>
<dbReference type="Gene3D" id="3.40.50.620">
    <property type="entry name" value="HUPs"/>
    <property type="match status" value="1"/>
</dbReference>
<dbReference type="PATRIC" id="fig|1618551.3.peg.1176"/>
<dbReference type="InterPro" id="IPR051786">
    <property type="entry name" value="ASN_synthetase/amidase"/>
</dbReference>
<dbReference type="CDD" id="cd01991">
    <property type="entry name" value="Asn_synthase_B_C"/>
    <property type="match status" value="1"/>
</dbReference>
<evidence type="ECO:0000256" key="3">
    <source>
        <dbReference type="ARBA" id="ARBA00048741"/>
    </source>
</evidence>
<comment type="pathway">
    <text evidence="1">Amino-acid biosynthesis; L-asparagine biosynthesis; L-asparagine from L-aspartate (L-Gln route): step 1/1.</text>
</comment>
<organism evidence="5 6">
    <name type="scientific">Candidatus Woesebacteria bacterium GW2011_GWA1_39_21b</name>
    <dbReference type="NCBI Taxonomy" id="1618551"/>
    <lineage>
        <taxon>Bacteria</taxon>
        <taxon>Candidatus Woeseibacteriota</taxon>
    </lineage>
</organism>
<comment type="catalytic activity">
    <reaction evidence="3">
        <text>L-aspartate + L-glutamine + ATP + H2O = L-asparagine + L-glutamate + AMP + diphosphate + H(+)</text>
        <dbReference type="Rhea" id="RHEA:12228"/>
        <dbReference type="ChEBI" id="CHEBI:15377"/>
        <dbReference type="ChEBI" id="CHEBI:15378"/>
        <dbReference type="ChEBI" id="CHEBI:29985"/>
        <dbReference type="ChEBI" id="CHEBI:29991"/>
        <dbReference type="ChEBI" id="CHEBI:30616"/>
        <dbReference type="ChEBI" id="CHEBI:33019"/>
        <dbReference type="ChEBI" id="CHEBI:58048"/>
        <dbReference type="ChEBI" id="CHEBI:58359"/>
        <dbReference type="ChEBI" id="CHEBI:456215"/>
        <dbReference type="EC" id="6.3.5.4"/>
    </reaction>
</comment>
<evidence type="ECO:0000256" key="1">
    <source>
        <dbReference type="ARBA" id="ARBA00005187"/>
    </source>
</evidence>